<dbReference type="EMBL" id="GGEC01005895">
    <property type="protein sequence ID" value="MBW86378.1"/>
    <property type="molecule type" value="Transcribed_RNA"/>
</dbReference>
<proteinExistence type="predicted"/>
<sequence length="29" mass="3580">MKSRIPILLYPIRLYSSFADHWFICPFHQ</sequence>
<evidence type="ECO:0000313" key="1">
    <source>
        <dbReference type="EMBL" id="MBW86378.1"/>
    </source>
</evidence>
<dbReference type="AlphaFoldDB" id="A0A2P2IYR9"/>
<name>A0A2P2IYR9_RHIMU</name>
<organism evidence="1">
    <name type="scientific">Rhizophora mucronata</name>
    <name type="common">Asiatic mangrove</name>
    <dbReference type="NCBI Taxonomy" id="61149"/>
    <lineage>
        <taxon>Eukaryota</taxon>
        <taxon>Viridiplantae</taxon>
        <taxon>Streptophyta</taxon>
        <taxon>Embryophyta</taxon>
        <taxon>Tracheophyta</taxon>
        <taxon>Spermatophyta</taxon>
        <taxon>Magnoliopsida</taxon>
        <taxon>eudicotyledons</taxon>
        <taxon>Gunneridae</taxon>
        <taxon>Pentapetalae</taxon>
        <taxon>rosids</taxon>
        <taxon>fabids</taxon>
        <taxon>Malpighiales</taxon>
        <taxon>Rhizophoraceae</taxon>
        <taxon>Rhizophora</taxon>
    </lineage>
</organism>
<reference evidence="1" key="1">
    <citation type="submission" date="2018-02" db="EMBL/GenBank/DDBJ databases">
        <title>Rhizophora mucronata_Transcriptome.</title>
        <authorList>
            <person name="Meera S.P."/>
            <person name="Sreeshan A."/>
            <person name="Augustine A."/>
        </authorList>
    </citation>
    <scope>NUCLEOTIDE SEQUENCE</scope>
    <source>
        <tissue evidence="1">Leaf</tissue>
    </source>
</reference>
<accession>A0A2P2IYR9</accession>
<protein>
    <submittedName>
        <fullName evidence="1">Uncharacterized protein</fullName>
    </submittedName>
</protein>